<accession>A0ABU9QQG0</accession>
<comment type="caution">
    <text evidence="1">The sequence shown here is derived from an EMBL/GenBank/DDBJ whole genome shotgun (WGS) entry which is preliminary data.</text>
</comment>
<proteinExistence type="predicted"/>
<name>A0ABU9QQG0_9BURK</name>
<dbReference type="Proteomes" id="UP001494588">
    <property type="component" value="Unassembled WGS sequence"/>
</dbReference>
<dbReference type="EMBL" id="JAZHGC010000058">
    <property type="protein sequence ID" value="MEM5291719.1"/>
    <property type="molecule type" value="Genomic_DNA"/>
</dbReference>
<gene>
    <name evidence="1" type="ORF">V4C55_38985</name>
</gene>
<evidence type="ECO:0000313" key="1">
    <source>
        <dbReference type="EMBL" id="MEM5291719.1"/>
    </source>
</evidence>
<dbReference type="RefSeq" id="WP_201661399.1">
    <property type="nucleotide sequence ID" value="NZ_CAJHCS010000048.1"/>
</dbReference>
<protein>
    <submittedName>
        <fullName evidence="1">Uncharacterized protein</fullName>
    </submittedName>
</protein>
<evidence type="ECO:0000313" key="2">
    <source>
        <dbReference type="Proteomes" id="UP001494588"/>
    </source>
</evidence>
<keyword evidence="2" id="KW-1185">Reference proteome</keyword>
<sequence>MYGLNAILQTVAGDRQYPKSRLNQGTGTQWNEEELAGTVNFFRDCAGTNTKDSHEKWHDHTGYQWSHQRFRFGSGSDGRNIARCGKPQSCMLRRAIAGFELIALLNSVFPALLGNTSHAQAAEATGD</sequence>
<reference evidence="1 2" key="1">
    <citation type="submission" date="2024-01" db="EMBL/GenBank/DDBJ databases">
        <title>The diversity of rhizobia nodulating Mimosa spp. in eleven states of Brazil covering several biomes is determined by host plant, location, and edaphic factors.</title>
        <authorList>
            <person name="Rouws L."/>
            <person name="Barauna A."/>
            <person name="Beukes C."/>
            <person name="De Faria S.M."/>
            <person name="Gross E."/>
            <person name="Dos Reis Junior F.B."/>
            <person name="Simon M."/>
            <person name="Maluk M."/>
            <person name="Odee D.W."/>
            <person name="Kenicer G."/>
            <person name="Young J.P.W."/>
            <person name="Reis V.M."/>
            <person name="Zilli J."/>
            <person name="James E.K."/>
        </authorList>
    </citation>
    <scope>NUCLEOTIDE SEQUENCE [LARGE SCALE GENOMIC DNA]</scope>
    <source>
        <strain evidence="1 2">JPY77</strain>
    </source>
</reference>
<organism evidence="1 2">
    <name type="scientific">Paraburkholderia sabiae</name>
    <dbReference type="NCBI Taxonomy" id="273251"/>
    <lineage>
        <taxon>Bacteria</taxon>
        <taxon>Pseudomonadati</taxon>
        <taxon>Pseudomonadota</taxon>
        <taxon>Betaproteobacteria</taxon>
        <taxon>Burkholderiales</taxon>
        <taxon>Burkholderiaceae</taxon>
        <taxon>Paraburkholderia</taxon>
    </lineage>
</organism>